<feature type="compositionally biased region" description="Low complexity" evidence="1">
    <location>
        <begin position="99"/>
        <end position="110"/>
    </location>
</feature>
<keyword evidence="3" id="KW-1185">Reference proteome</keyword>
<protein>
    <submittedName>
        <fullName evidence="2">Uncharacterized protein</fullName>
    </submittedName>
</protein>
<dbReference type="Pfam" id="PF13483">
    <property type="entry name" value="Lactamase_B_3"/>
    <property type="match status" value="1"/>
</dbReference>
<proteinExistence type="predicted"/>
<dbReference type="InterPro" id="IPR036866">
    <property type="entry name" value="RibonucZ/Hydroxyglut_hydro"/>
</dbReference>
<feature type="region of interest" description="Disordered" evidence="1">
    <location>
        <begin position="89"/>
        <end position="122"/>
    </location>
</feature>
<accession>A0A835A5J9</accession>
<reference evidence="2" key="1">
    <citation type="submission" date="2020-07" db="EMBL/GenBank/DDBJ databases">
        <title>Genome sequence and genetic diversity analysis of an under-domesticated orphan crop, white fonio (Digitaria exilis).</title>
        <authorList>
            <person name="Bennetzen J.L."/>
            <person name="Chen S."/>
            <person name="Ma X."/>
            <person name="Wang X."/>
            <person name="Yssel A.E.J."/>
            <person name="Chaluvadi S.R."/>
            <person name="Johnson M."/>
            <person name="Gangashetty P."/>
            <person name="Hamidou F."/>
            <person name="Sanogo M.D."/>
            <person name="Zwaenepoel A."/>
            <person name="Wallace J."/>
            <person name="Van De Peer Y."/>
            <person name="Van Deynze A."/>
        </authorList>
    </citation>
    <scope>NUCLEOTIDE SEQUENCE</scope>
    <source>
        <tissue evidence="2">Leaves</tissue>
    </source>
</reference>
<dbReference type="PANTHER" id="PTHR36142">
    <property type="entry name" value="METALLO-HYDROLASE/OXIDOREDUCTASE SUPERFAMILY PROTEIN"/>
    <property type="match status" value="1"/>
</dbReference>
<feature type="region of interest" description="Disordered" evidence="1">
    <location>
        <begin position="18"/>
        <end position="49"/>
    </location>
</feature>
<name>A0A835A5J9_9POAL</name>
<dbReference type="OrthoDB" id="332863at2759"/>
<evidence type="ECO:0000256" key="1">
    <source>
        <dbReference type="SAM" id="MobiDB-lite"/>
    </source>
</evidence>
<sequence>MGCGAVRADRAFVLQRDCPSLQPKVAHDEKGQGNEHVADPQPLSPPPSTQLSIIAGILGLHCDDGHGRPPTAALQPHYTSRCFSSLPSPLHSGLEPAGSSSSSSSSPSSSEQSTAATRINKRETTREKVTLKLTYLEINSWVWEVQQQQGQAAPLRILVDPLVVGNLDFGAPWLFDGAKKNPRVKALGVDDLLAPEPGPDLLLITQSLDDHCHVRTLTQLSARAPDLPVVTTPNAQPVLDSLPTPFRRVTYLEPGQSAAVGDHHQIRVLATAGPVLGPPWQRPENGYILLMDGHGVLYYEPHCVYGRSFLEEKRLRAEVVITPVVKQLLPANFTLVSGQEDAVDLARLLRARYVVPMSNGDVDAGGIMAALLSKQGTTQSFQAMLSEALPQVQVLEPTPGVPLQLELDITSPTEADTI</sequence>
<dbReference type="Gene3D" id="3.60.15.10">
    <property type="entry name" value="Ribonuclease Z/Hydroxyacylglutathione hydrolase-like"/>
    <property type="match status" value="1"/>
</dbReference>
<dbReference type="AlphaFoldDB" id="A0A835A5J9"/>
<evidence type="ECO:0000313" key="3">
    <source>
        <dbReference type="Proteomes" id="UP000636709"/>
    </source>
</evidence>
<comment type="caution">
    <text evidence="2">The sequence shown here is derived from an EMBL/GenBank/DDBJ whole genome shotgun (WGS) entry which is preliminary data.</text>
</comment>
<gene>
    <name evidence="2" type="ORF">HU200_060849</name>
</gene>
<feature type="compositionally biased region" description="Basic and acidic residues" evidence="1">
    <location>
        <begin position="25"/>
        <end position="38"/>
    </location>
</feature>
<dbReference type="PANTHER" id="PTHR36142:SF2">
    <property type="entry name" value="METALLO-HYDROLASE_OXIDOREDUCTASE SUPERFAMILY PROTEIN"/>
    <property type="match status" value="1"/>
</dbReference>
<dbReference type="Proteomes" id="UP000636709">
    <property type="component" value="Unassembled WGS sequence"/>
</dbReference>
<dbReference type="SUPFAM" id="SSF56281">
    <property type="entry name" value="Metallo-hydrolase/oxidoreductase"/>
    <property type="match status" value="1"/>
</dbReference>
<dbReference type="EMBL" id="JACEFO010002579">
    <property type="protein sequence ID" value="KAF8655895.1"/>
    <property type="molecule type" value="Genomic_DNA"/>
</dbReference>
<evidence type="ECO:0000313" key="2">
    <source>
        <dbReference type="EMBL" id="KAF8655895.1"/>
    </source>
</evidence>
<organism evidence="2 3">
    <name type="scientific">Digitaria exilis</name>
    <dbReference type="NCBI Taxonomy" id="1010633"/>
    <lineage>
        <taxon>Eukaryota</taxon>
        <taxon>Viridiplantae</taxon>
        <taxon>Streptophyta</taxon>
        <taxon>Embryophyta</taxon>
        <taxon>Tracheophyta</taxon>
        <taxon>Spermatophyta</taxon>
        <taxon>Magnoliopsida</taxon>
        <taxon>Liliopsida</taxon>
        <taxon>Poales</taxon>
        <taxon>Poaceae</taxon>
        <taxon>PACMAD clade</taxon>
        <taxon>Panicoideae</taxon>
        <taxon>Panicodae</taxon>
        <taxon>Paniceae</taxon>
        <taxon>Anthephorinae</taxon>
        <taxon>Digitaria</taxon>
    </lineage>
</organism>